<protein>
    <submittedName>
        <fullName evidence="1">Uncharacterized protein</fullName>
    </submittedName>
</protein>
<evidence type="ECO:0000313" key="1">
    <source>
        <dbReference type="EMBL" id="TGX96372.1"/>
    </source>
</evidence>
<organism evidence="1 2">
    <name type="scientific">Hominisplanchenecus murintestinalis</name>
    <dbReference type="NCBI Taxonomy" id="2941517"/>
    <lineage>
        <taxon>Bacteria</taxon>
        <taxon>Bacillati</taxon>
        <taxon>Bacillota</taxon>
        <taxon>Clostridia</taxon>
        <taxon>Lachnospirales</taxon>
        <taxon>Lachnospiraceae</taxon>
        <taxon>Hominisplanchenecus</taxon>
    </lineage>
</organism>
<dbReference type="Proteomes" id="UP000307720">
    <property type="component" value="Unassembled WGS sequence"/>
</dbReference>
<sequence>MRAVKGNKEYTIDDTQKKAYQDRGFDILDETGTTIAYGRGKTVPYSEHIALQEENEKLRKQVAEILGGEASIQESGEAVQPPKKARKREGA</sequence>
<gene>
    <name evidence="1" type="ORF">E5357_16385</name>
</gene>
<reference evidence="1" key="1">
    <citation type="submission" date="2019-04" db="EMBL/GenBank/DDBJ databases">
        <title>Microbes associate with the intestines of laboratory mice.</title>
        <authorList>
            <person name="Navarre W."/>
            <person name="Wong E."/>
            <person name="Huang K."/>
            <person name="Tropini C."/>
            <person name="Ng K."/>
            <person name="Yu B."/>
        </authorList>
    </citation>
    <scope>NUCLEOTIDE SEQUENCE</scope>
    <source>
        <strain evidence="1">NM72_1-8</strain>
    </source>
</reference>
<comment type="caution">
    <text evidence="1">The sequence shown here is derived from an EMBL/GenBank/DDBJ whole genome shotgun (WGS) entry which is preliminary data.</text>
</comment>
<name>A0AC61QUT4_9FIRM</name>
<evidence type="ECO:0000313" key="2">
    <source>
        <dbReference type="Proteomes" id="UP000307720"/>
    </source>
</evidence>
<accession>A0AC61QUT4</accession>
<proteinExistence type="predicted"/>
<dbReference type="EMBL" id="SRZB01000066">
    <property type="protein sequence ID" value="TGX96372.1"/>
    <property type="molecule type" value="Genomic_DNA"/>
</dbReference>
<keyword evidence="2" id="KW-1185">Reference proteome</keyword>